<reference evidence="1 2" key="1">
    <citation type="journal article" date="2013" name="Genome Announc.">
        <title>Draft Genome Sequence of Rhodococcus ruber Strain BKS 20-38.</title>
        <authorList>
            <person name="Bala M."/>
            <person name="Kumar S."/>
            <person name="Raghava G.P."/>
            <person name="Mayilraj S."/>
        </authorList>
    </citation>
    <scope>NUCLEOTIDE SEQUENCE [LARGE SCALE GENOMIC DNA]</scope>
    <source>
        <strain evidence="1 2">BKS 20-38</strain>
    </source>
</reference>
<name>M2XTA6_9NOCA</name>
<accession>M2XTA6</accession>
<dbReference type="Gene3D" id="3.30.530.20">
    <property type="match status" value="1"/>
</dbReference>
<dbReference type="InterPro" id="IPR023393">
    <property type="entry name" value="START-like_dom_sf"/>
</dbReference>
<evidence type="ECO:0000313" key="1">
    <source>
        <dbReference type="EMBL" id="EME64201.1"/>
    </source>
</evidence>
<dbReference type="InterPro" id="IPR015075">
    <property type="entry name" value="AtaL"/>
</dbReference>
<dbReference type="Proteomes" id="UP000011731">
    <property type="component" value="Unassembled WGS sequence"/>
</dbReference>
<dbReference type="EMBL" id="AOEX01000038">
    <property type="protein sequence ID" value="EME64201.1"/>
    <property type="molecule type" value="Genomic_DNA"/>
</dbReference>
<dbReference type="RefSeq" id="WP_003936692.1">
    <property type="nucleotide sequence ID" value="NZ_AOEX01000038.1"/>
</dbReference>
<organism evidence="1 2">
    <name type="scientific">Rhodococcus ruber BKS 20-38</name>
    <dbReference type="NCBI Taxonomy" id="1278076"/>
    <lineage>
        <taxon>Bacteria</taxon>
        <taxon>Bacillati</taxon>
        <taxon>Actinomycetota</taxon>
        <taxon>Actinomycetes</taxon>
        <taxon>Mycobacteriales</taxon>
        <taxon>Nocardiaceae</taxon>
        <taxon>Rhodococcus</taxon>
    </lineage>
</organism>
<sequence length="160" mass="18267">MALVIVHTIPIGTPEDVRDGRLDRERIWTVMQQKAADPLEFVPMITESKVVERYEDGFLRDVVFFGRDHVLERIRPRADKNRILFEVIDHPRLELIYNELDLDSSGGFTYTLSTRFTEGFVAGVKEDFEVLDRTSQLLRETAEASARTIGEKARALAATA</sequence>
<evidence type="ECO:0008006" key="3">
    <source>
        <dbReference type="Google" id="ProtNLM"/>
    </source>
</evidence>
<evidence type="ECO:0000313" key="2">
    <source>
        <dbReference type="Proteomes" id="UP000011731"/>
    </source>
</evidence>
<proteinExistence type="predicted"/>
<dbReference type="PATRIC" id="fig|1278076.4.peg.2695"/>
<dbReference type="Pfam" id="PF08982">
    <property type="entry name" value="AtaL"/>
    <property type="match status" value="1"/>
</dbReference>
<dbReference type="SUPFAM" id="SSF55961">
    <property type="entry name" value="Bet v1-like"/>
    <property type="match status" value="1"/>
</dbReference>
<protein>
    <recommendedName>
        <fullName evidence="3">Polyketide cyclase/dehydrase</fullName>
    </recommendedName>
</protein>
<dbReference type="AlphaFoldDB" id="M2XTA6"/>
<gene>
    <name evidence="1" type="ORF">G352_13005</name>
</gene>
<comment type="caution">
    <text evidence="1">The sequence shown here is derived from an EMBL/GenBank/DDBJ whole genome shotgun (WGS) entry which is preliminary data.</text>
</comment>
<keyword evidence="2" id="KW-1185">Reference proteome</keyword>